<dbReference type="AlphaFoldDB" id="A0ABD6AXT8"/>
<dbReference type="InterPro" id="IPR006093">
    <property type="entry name" value="Oxy_OxRdtase_FAD_BS"/>
</dbReference>
<reference evidence="8 9" key="1">
    <citation type="journal article" date="2019" name="Int. J. Syst. Evol. Microbiol.">
        <title>The Global Catalogue of Microorganisms (GCM) 10K type strain sequencing project: providing services to taxonomists for standard genome sequencing and annotation.</title>
        <authorList>
            <consortium name="The Broad Institute Genomics Platform"/>
            <consortium name="The Broad Institute Genome Sequencing Center for Infectious Disease"/>
            <person name="Wu L."/>
            <person name="Ma J."/>
        </authorList>
    </citation>
    <scope>NUCLEOTIDE SEQUENCE [LARGE SCALE GENOMIC DNA]</scope>
    <source>
        <strain evidence="8 9">CGMCC 1.12563</strain>
    </source>
</reference>
<feature type="region of interest" description="Disordered" evidence="6">
    <location>
        <begin position="347"/>
        <end position="366"/>
    </location>
</feature>
<gene>
    <name evidence="8" type="ORF">ACFSBT_13670</name>
</gene>
<dbReference type="GO" id="GO:0016491">
    <property type="term" value="F:oxidoreductase activity"/>
    <property type="evidence" value="ECO:0007669"/>
    <property type="project" value="UniProtKB-KW"/>
</dbReference>
<comment type="cofactor">
    <cofactor evidence="1">
        <name>FAD</name>
        <dbReference type="ChEBI" id="CHEBI:57692"/>
    </cofactor>
</comment>
<dbReference type="InterPro" id="IPR006094">
    <property type="entry name" value="Oxid_FAD_bind_N"/>
</dbReference>
<dbReference type="InterPro" id="IPR050416">
    <property type="entry name" value="FAD-linked_Oxidoreductase"/>
</dbReference>
<dbReference type="InterPro" id="IPR016166">
    <property type="entry name" value="FAD-bd_PCMH"/>
</dbReference>
<name>A0ABD6AXT8_9EURY</name>
<dbReference type="InterPro" id="IPR016167">
    <property type="entry name" value="FAD-bd_PCMH_sub1"/>
</dbReference>
<keyword evidence="3" id="KW-0285">Flavoprotein</keyword>
<sequence length="458" mass="49358">MTEPPDAVLRERARGDVLDPSDPGYDDARGVWNAMVDSRPDLVLRCVGAADVVAGVETAREFDLTLGVKGGGHHVSGCAVPDEGLLLDLGPMDDVAVAPGAERVRVGPGATWGQVDHETAAFGRAVPGGQDPNIGVAGLTLGGGVGWLSRKYGLTSDNLLGADVVTADGQLVRASEGDNPDLFWALRGGGGNVGIVTAFEFRLHPVDRVFAGSLVYPTDDLRSVAKRYESFVADAPREVRVLFGSMTLPDSSYFPESVRDSRVSILICCYAGPADEGREVLAPLREFDTPLVDSLRERPYTAFQRAGDSGGPMRTTLRTQYLSTLSDDALAVVEQFVGKAPSPGATVFVSPRSGAETDPPSDPTAYPHREDCHHLLVEARWDSPDRDDEHVSWVRAFHEALTPYTTDGAAMNFLTDDEPSARVRAAYGDNYERLARVKARWDPENLFRSNQNVPPADR</sequence>
<keyword evidence="4" id="KW-0274">FAD</keyword>
<dbReference type="Gene3D" id="3.30.43.10">
    <property type="entry name" value="Uridine Diphospho-n-acetylenolpyruvylglucosamine Reductase, domain 2"/>
    <property type="match status" value="1"/>
</dbReference>
<evidence type="ECO:0000313" key="9">
    <source>
        <dbReference type="Proteomes" id="UP001597187"/>
    </source>
</evidence>
<evidence type="ECO:0000256" key="3">
    <source>
        <dbReference type="ARBA" id="ARBA00022630"/>
    </source>
</evidence>
<dbReference type="SUPFAM" id="SSF56176">
    <property type="entry name" value="FAD-binding/transporter-associated domain-like"/>
    <property type="match status" value="1"/>
</dbReference>
<dbReference type="InterPro" id="IPR012951">
    <property type="entry name" value="BBE"/>
</dbReference>
<evidence type="ECO:0000259" key="7">
    <source>
        <dbReference type="PROSITE" id="PS51387"/>
    </source>
</evidence>
<organism evidence="8 9">
    <name type="scientific">Halomarina rubra</name>
    <dbReference type="NCBI Taxonomy" id="2071873"/>
    <lineage>
        <taxon>Archaea</taxon>
        <taxon>Methanobacteriati</taxon>
        <taxon>Methanobacteriota</taxon>
        <taxon>Stenosarchaea group</taxon>
        <taxon>Halobacteria</taxon>
        <taxon>Halobacteriales</taxon>
        <taxon>Natronomonadaceae</taxon>
        <taxon>Halomarina</taxon>
    </lineage>
</organism>
<evidence type="ECO:0000256" key="5">
    <source>
        <dbReference type="ARBA" id="ARBA00023002"/>
    </source>
</evidence>
<dbReference type="Proteomes" id="UP001597187">
    <property type="component" value="Unassembled WGS sequence"/>
</dbReference>
<dbReference type="Pfam" id="PF01565">
    <property type="entry name" value="FAD_binding_4"/>
    <property type="match status" value="1"/>
</dbReference>
<dbReference type="PANTHER" id="PTHR42973">
    <property type="entry name" value="BINDING OXIDOREDUCTASE, PUTATIVE (AFU_ORTHOLOGUE AFUA_1G17690)-RELATED"/>
    <property type="match status" value="1"/>
</dbReference>
<dbReference type="RefSeq" id="WP_250874296.1">
    <property type="nucleotide sequence ID" value="NZ_JALXFV010000007.1"/>
</dbReference>
<dbReference type="Gene3D" id="3.40.462.20">
    <property type="match status" value="1"/>
</dbReference>
<keyword evidence="9" id="KW-1185">Reference proteome</keyword>
<dbReference type="PANTHER" id="PTHR42973:SF39">
    <property type="entry name" value="FAD-BINDING PCMH-TYPE DOMAIN-CONTAINING PROTEIN"/>
    <property type="match status" value="1"/>
</dbReference>
<evidence type="ECO:0000256" key="6">
    <source>
        <dbReference type="SAM" id="MobiDB-lite"/>
    </source>
</evidence>
<feature type="domain" description="FAD-binding PCMH-type" evidence="7">
    <location>
        <begin position="36"/>
        <end position="206"/>
    </location>
</feature>
<dbReference type="PROSITE" id="PS51387">
    <property type="entry name" value="FAD_PCMH"/>
    <property type="match status" value="1"/>
</dbReference>
<dbReference type="EMBL" id="JBHUDC010000007">
    <property type="protein sequence ID" value="MFD1514325.1"/>
    <property type="molecule type" value="Genomic_DNA"/>
</dbReference>
<accession>A0ABD6AXT8</accession>
<evidence type="ECO:0000256" key="2">
    <source>
        <dbReference type="ARBA" id="ARBA00005466"/>
    </source>
</evidence>
<evidence type="ECO:0000256" key="4">
    <source>
        <dbReference type="ARBA" id="ARBA00022827"/>
    </source>
</evidence>
<dbReference type="Pfam" id="PF08031">
    <property type="entry name" value="BBE"/>
    <property type="match status" value="1"/>
</dbReference>
<protein>
    <submittedName>
        <fullName evidence="8">FAD-binding oxidoreductase</fullName>
    </submittedName>
</protein>
<proteinExistence type="inferred from homology"/>
<dbReference type="InterPro" id="IPR036318">
    <property type="entry name" value="FAD-bd_PCMH-like_sf"/>
</dbReference>
<dbReference type="PROSITE" id="PS00862">
    <property type="entry name" value="OX2_COVAL_FAD"/>
    <property type="match status" value="1"/>
</dbReference>
<dbReference type="InterPro" id="IPR016169">
    <property type="entry name" value="FAD-bd_PCMH_sub2"/>
</dbReference>
<dbReference type="Gene3D" id="3.30.465.10">
    <property type="match status" value="1"/>
</dbReference>
<keyword evidence="5" id="KW-0560">Oxidoreductase</keyword>
<evidence type="ECO:0000256" key="1">
    <source>
        <dbReference type="ARBA" id="ARBA00001974"/>
    </source>
</evidence>
<comment type="caution">
    <text evidence="8">The sequence shown here is derived from an EMBL/GenBank/DDBJ whole genome shotgun (WGS) entry which is preliminary data.</text>
</comment>
<evidence type="ECO:0000313" key="8">
    <source>
        <dbReference type="EMBL" id="MFD1514325.1"/>
    </source>
</evidence>
<comment type="similarity">
    <text evidence="2">Belongs to the oxygen-dependent FAD-linked oxidoreductase family.</text>
</comment>